<accession>A0A9N9KRY3</accession>
<evidence type="ECO:0000256" key="5">
    <source>
        <dbReference type="ARBA" id="ARBA00022895"/>
    </source>
</evidence>
<dbReference type="PANTHER" id="PTHR14513:SF0">
    <property type="entry name" value="PROTECTION OF TELOMERES PROTEIN 1"/>
    <property type="match status" value="1"/>
</dbReference>
<dbReference type="GO" id="GO:0098505">
    <property type="term" value="F:G-rich strand telomeric DNA binding"/>
    <property type="evidence" value="ECO:0007669"/>
    <property type="project" value="TreeGrafter"/>
</dbReference>
<comment type="caution">
    <text evidence="10">The sequence shown here is derived from an EMBL/GenBank/DDBJ whole genome shotgun (WGS) entry which is preliminary data.</text>
</comment>
<dbReference type="InterPro" id="IPR032042">
    <property type="entry name" value="POT1PC"/>
</dbReference>
<sequence>MAPLLPPRGFNTISDVCHTRGGMEEGRFANIIGVVKDFMPPQRTRGTVVDMYVRCKMYDYARRIIGRGTRTHHLVPDRVDAYLRGYFCWRHNAISTSQGWSSISARVFGRSLNAAIAIQIQQRYGTISLLSNKSSEFHILPSSKVSLGQVVLQDRTHWRKFALPPTGNTKKVFKHPSLPEIAYAIQCHGHSIKEIHIPAKQDIDHKTLQTTNIRDKFTLLKDVRMVSEKPYYDIIGVVIRKHHDGNNCTTIHFSDYTANSLFYDRLPTDGDDQAWKGPLGKMSMQVSMWDQNARYMENPEIKEGSWVRLENVKIGYNPNETNSKYQGALEGKMRTDGNKVRVQFLDPFDRNMDPRLKEAIKRKRDYHLKQKLEIGSNERKREANEAPEGEPTGKLNSKARRKEERKQQFAEERQKLNESVRCNQKDRPVTSFADITKSVEILSGPDSENPPAPFTNFKYKACVRVVDYFPDRIEDFAHGVSEYDALSDNDESRDIEGDVQAWEWGFALQVEDASTKHQPKRIWLMVNNTNAQCLLSNLKNATDLRKDKKLLTGLKEKLWQLWGDLEEKKSALLKSQGKIPPSPKQTSRPPSPIPNADDEKADFSFVQPTTEKPSPAGRDPNAPSAILKKCIDNEDTAGLAPKNKPFECVILQYGIEFPESDEGMMDARPGFRWRRMFGLCETLIV</sequence>
<feature type="region of interest" description="Disordered" evidence="8">
    <location>
        <begin position="371"/>
        <end position="424"/>
    </location>
</feature>
<name>A0A9N9KRY3_9HELO</name>
<dbReference type="InterPro" id="IPR028389">
    <property type="entry name" value="POT1"/>
</dbReference>
<dbReference type="GO" id="GO:0016233">
    <property type="term" value="P:telomere capping"/>
    <property type="evidence" value="ECO:0007669"/>
    <property type="project" value="TreeGrafter"/>
</dbReference>
<organism evidence="10 11">
    <name type="scientific">Hymenoscyphus fraxineus</name>
    <dbReference type="NCBI Taxonomy" id="746836"/>
    <lineage>
        <taxon>Eukaryota</taxon>
        <taxon>Fungi</taxon>
        <taxon>Dikarya</taxon>
        <taxon>Ascomycota</taxon>
        <taxon>Pezizomycotina</taxon>
        <taxon>Leotiomycetes</taxon>
        <taxon>Helotiales</taxon>
        <taxon>Helotiaceae</taxon>
        <taxon>Hymenoscyphus</taxon>
    </lineage>
</organism>
<proteinExistence type="inferred from homology"/>
<feature type="compositionally biased region" description="Basic and acidic residues" evidence="8">
    <location>
        <begin position="401"/>
        <end position="424"/>
    </location>
</feature>
<dbReference type="Gene3D" id="2.40.50.140">
    <property type="entry name" value="Nucleic acid-binding proteins"/>
    <property type="match status" value="1"/>
</dbReference>
<keyword evidence="5" id="KW-0779">Telomere</keyword>
<evidence type="ECO:0000256" key="4">
    <source>
        <dbReference type="ARBA" id="ARBA00022454"/>
    </source>
</evidence>
<evidence type="ECO:0000256" key="8">
    <source>
        <dbReference type="SAM" id="MobiDB-lite"/>
    </source>
</evidence>
<dbReference type="SUPFAM" id="SSF50249">
    <property type="entry name" value="Nucleic acid-binding proteins"/>
    <property type="match status" value="1"/>
</dbReference>
<reference evidence="10" key="1">
    <citation type="submission" date="2021-07" db="EMBL/GenBank/DDBJ databases">
        <authorList>
            <person name="Durling M."/>
        </authorList>
    </citation>
    <scope>NUCLEOTIDE SEQUENCE</scope>
</reference>
<keyword evidence="4" id="KW-0158">Chromosome</keyword>
<evidence type="ECO:0000256" key="7">
    <source>
        <dbReference type="ARBA" id="ARBA00023242"/>
    </source>
</evidence>
<dbReference type="EMBL" id="CAJVRL010000047">
    <property type="protein sequence ID" value="CAG8952799.1"/>
    <property type="molecule type" value="Genomic_DNA"/>
</dbReference>
<evidence type="ECO:0000259" key="9">
    <source>
        <dbReference type="Pfam" id="PF16686"/>
    </source>
</evidence>
<evidence type="ECO:0000256" key="1">
    <source>
        <dbReference type="ARBA" id="ARBA00004123"/>
    </source>
</evidence>
<dbReference type="GO" id="GO:0010521">
    <property type="term" value="F:telomerase inhibitor activity"/>
    <property type="evidence" value="ECO:0007669"/>
    <property type="project" value="TreeGrafter"/>
</dbReference>
<keyword evidence="6" id="KW-0238">DNA-binding</keyword>
<comment type="similarity">
    <text evidence="3">Belongs to the telombin family.</text>
</comment>
<evidence type="ECO:0000313" key="11">
    <source>
        <dbReference type="Proteomes" id="UP000696280"/>
    </source>
</evidence>
<feature type="domain" description="Protection of telomeres protein 1 ssDNA-binding" evidence="9">
    <location>
        <begin position="225"/>
        <end position="368"/>
    </location>
</feature>
<dbReference type="Pfam" id="PF16686">
    <property type="entry name" value="POT1PC"/>
    <property type="match status" value="1"/>
</dbReference>
<evidence type="ECO:0000256" key="3">
    <source>
        <dbReference type="ARBA" id="ARBA00008442"/>
    </source>
</evidence>
<dbReference type="InterPro" id="IPR012340">
    <property type="entry name" value="NA-bd_OB-fold"/>
</dbReference>
<dbReference type="GO" id="GO:0032210">
    <property type="term" value="P:regulation of telomere maintenance via telomerase"/>
    <property type="evidence" value="ECO:0007669"/>
    <property type="project" value="TreeGrafter"/>
</dbReference>
<comment type="subcellular location">
    <subcellularLocation>
        <location evidence="2">Chromosome</location>
        <location evidence="2">Telomere</location>
    </subcellularLocation>
    <subcellularLocation>
        <location evidence="1">Nucleus</location>
    </subcellularLocation>
</comment>
<keyword evidence="11" id="KW-1185">Reference proteome</keyword>
<protein>
    <recommendedName>
        <fullName evidence="9">Protection of telomeres protein 1 ssDNA-binding domain-containing protein</fullName>
    </recommendedName>
</protein>
<gene>
    <name evidence="10" type="ORF">HYFRA_00009044</name>
</gene>
<dbReference type="Proteomes" id="UP000696280">
    <property type="component" value="Unassembled WGS sequence"/>
</dbReference>
<dbReference type="OrthoDB" id="2186770at2759"/>
<keyword evidence="7" id="KW-0539">Nucleus</keyword>
<dbReference type="GO" id="GO:0000783">
    <property type="term" value="C:nuclear telomere cap complex"/>
    <property type="evidence" value="ECO:0007669"/>
    <property type="project" value="TreeGrafter"/>
</dbReference>
<feature type="region of interest" description="Disordered" evidence="8">
    <location>
        <begin position="573"/>
        <end position="599"/>
    </location>
</feature>
<dbReference type="PANTHER" id="PTHR14513">
    <property type="entry name" value="PROTECTION OF TELOMERES 1"/>
    <property type="match status" value="1"/>
</dbReference>
<feature type="compositionally biased region" description="Basic and acidic residues" evidence="8">
    <location>
        <begin position="371"/>
        <end position="384"/>
    </location>
</feature>
<evidence type="ECO:0000256" key="2">
    <source>
        <dbReference type="ARBA" id="ARBA00004574"/>
    </source>
</evidence>
<dbReference type="AlphaFoldDB" id="A0A9N9KRY3"/>
<evidence type="ECO:0000256" key="6">
    <source>
        <dbReference type="ARBA" id="ARBA00023125"/>
    </source>
</evidence>
<evidence type="ECO:0000313" key="10">
    <source>
        <dbReference type="EMBL" id="CAG8952799.1"/>
    </source>
</evidence>